<name>A0A7Z2G367_9BURK</name>
<keyword evidence="2" id="KW-0732">Signal</keyword>
<accession>A0A7Z2G367</accession>
<dbReference type="Proteomes" id="UP000434209">
    <property type="component" value="Chromosome 1"/>
</dbReference>
<dbReference type="KEGG" id="pacp:FAZ97_05335"/>
<reference evidence="3 4" key="1">
    <citation type="submission" date="2019-12" db="EMBL/GenBank/DDBJ databases">
        <title>Paraburkholderia acidiphila 7Q-K02 sp. nov and Paraburkholderia acidisoli DHF22 sp. nov., two strains isolated from forest soil.</title>
        <authorList>
            <person name="Gao Z."/>
            <person name="Qiu L."/>
        </authorList>
    </citation>
    <scope>NUCLEOTIDE SEQUENCE [LARGE SCALE GENOMIC DNA]</scope>
    <source>
        <strain evidence="3 4">7Q-K02</strain>
    </source>
</reference>
<gene>
    <name evidence="3" type="ORF">FAZ97_05335</name>
</gene>
<dbReference type="InterPro" id="IPR021847">
    <property type="entry name" value="DUF3443"/>
</dbReference>
<evidence type="ECO:0000256" key="2">
    <source>
        <dbReference type="SAM" id="SignalP"/>
    </source>
</evidence>
<dbReference type="OrthoDB" id="5289858at2"/>
<feature type="compositionally biased region" description="Low complexity" evidence="1">
    <location>
        <begin position="37"/>
        <end position="79"/>
    </location>
</feature>
<dbReference type="EMBL" id="CP046909">
    <property type="protein sequence ID" value="QGZ54388.1"/>
    <property type="molecule type" value="Genomic_DNA"/>
</dbReference>
<evidence type="ECO:0000313" key="3">
    <source>
        <dbReference type="EMBL" id="QGZ54388.1"/>
    </source>
</evidence>
<dbReference type="Pfam" id="PF11925">
    <property type="entry name" value="DUF3443"/>
    <property type="match status" value="1"/>
</dbReference>
<feature type="signal peptide" evidence="2">
    <location>
        <begin position="1"/>
        <end position="31"/>
    </location>
</feature>
<evidence type="ECO:0000313" key="4">
    <source>
        <dbReference type="Proteomes" id="UP000434209"/>
    </source>
</evidence>
<organism evidence="3 4">
    <name type="scientific">Paraburkholderia acidiphila</name>
    <dbReference type="NCBI Taxonomy" id="2571747"/>
    <lineage>
        <taxon>Bacteria</taxon>
        <taxon>Pseudomonadati</taxon>
        <taxon>Pseudomonadota</taxon>
        <taxon>Betaproteobacteria</taxon>
        <taxon>Burkholderiales</taxon>
        <taxon>Burkholderiaceae</taxon>
        <taxon>Paraburkholderia</taxon>
    </lineage>
</organism>
<dbReference type="PROSITE" id="PS51257">
    <property type="entry name" value="PROKAR_LIPOPROTEIN"/>
    <property type="match status" value="1"/>
</dbReference>
<feature type="region of interest" description="Disordered" evidence="1">
    <location>
        <begin position="37"/>
        <end position="81"/>
    </location>
</feature>
<evidence type="ECO:0000256" key="1">
    <source>
        <dbReference type="SAM" id="MobiDB-lite"/>
    </source>
</evidence>
<dbReference type="RefSeq" id="WP_158757515.1">
    <property type="nucleotide sequence ID" value="NZ_CP046909.1"/>
</dbReference>
<protein>
    <submittedName>
        <fullName evidence="3">DUF3443 family protein</fullName>
    </submittedName>
</protein>
<sequence>MKTRTQRQPHAPGIGRRVALFVLCTLLTACGGGGSSATSSASTGAGTPASAPVSASAASPVSTPSTTSSSGTVPQSTTPNVVAVTVGPTPTSTRNMLMASVTVCVPGTTNCASVDNVQVDTGSQGLRLLASALPAGFALPAVPAGASADIAGECAVFGTGYTWGAVRSADVKLAGEVAAALPIQLIADPAVPASAPAGCTGSGLAMNSAATLRSNGILGVGPFSADCGASCVNAAVTPWYYACPASGCTASAQPLAQQVSNPVAGFATDNNGVVIDLPAVADSGASAVSGSMIFGIGSQANNALGSASVLRANSGTGYVKTTTSDGTVYSLSYLDTGSNALYFNSSTMTRCGFWYCPSSPANFDATIAGIDGVGASVSFSVTSSTTLLATGNWAFSNLAGYNASAFGWGLPFFFGRRVFTAIASQTTPAGNGPFFAF</sequence>
<feature type="chain" id="PRO_5030530756" evidence="2">
    <location>
        <begin position="32"/>
        <end position="437"/>
    </location>
</feature>
<proteinExistence type="predicted"/>
<dbReference type="AlphaFoldDB" id="A0A7Z2G367"/>
<keyword evidence="4" id="KW-1185">Reference proteome</keyword>